<evidence type="ECO:0000259" key="1">
    <source>
        <dbReference type="Pfam" id="PF00561"/>
    </source>
</evidence>
<accession>A0A7J6HTF0</accession>
<proteinExistence type="predicted"/>
<dbReference type="PANTHER" id="PTHR43689:SF37">
    <property type="entry name" value="ALPHA_BETA HYDROLASE DOMAIN-CONTAINING PROTEIN VTE7"/>
    <property type="match status" value="1"/>
</dbReference>
<sequence>MSFNWVCSVPSQTFMSVIISNKCKSFKGLMNTGIGGCNGFPSFLPKEVSLIKDPYARALARRIQRLPVQLEFEDSRSCIMSSCVKPLKENEANPVVLLHCFDSSCLEWRCALPLLENAGLETWAIDVLGWGFSDLVGPSLGASVAIDFALHYPEAVKKLVLINASVYAEGNGILSKLPNTIAYAGASLLKCLPLRLYANMIAFSNISLSTTLDWTNVSYYFGQITSQIKKVKQKTLVICGEQDQIISYKETLRLHCELPNSNMRLIPESGHLPHVEKPASVAELIREFVQGDI</sequence>
<dbReference type="PANTHER" id="PTHR43689">
    <property type="entry name" value="HYDROLASE"/>
    <property type="match status" value="1"/>
</dbReference>
<comment type="caution">
    <text evidence="2">The sequence shown here is derived from an EMBL/GenBank/DDBJ whole genome shotgun (WGS) entry which is preliminary data.</text>
</comment>
<feature type="domain" description="AB hydrolase-1" evidence="1">
    <location>
        <begin position="211"/>
        <end position="278"/>
    </location>
</feature>
<dbReference type="InterPro" id="IPR000073">
    <property type="entry name" value="AB_hydrolase_1"/>
</dbReference>
<protein>
    <recommendedName>
        <fullName evidence="1">AB hydrolase-1 domain-containing protein</fullName>
    </recommendedName>
</protein>
<evidence type="ECO:0000313" key="2">
    <source>
        <dbReference type="EMBL" id="KAF4397640.1"/>
    </source>
</evidence>
<dbReference type="Proteomes" id="UP000583929">
    <property type="component" value="Unassembled WGS sequence"/>
</dbReference>
<gene>
    <name evidence="2" type="ORF">G4B88_027380</name>
</gene>
<name>A0A7J6HTF0_CANSA</name>
<organism evidence="2 3">
    <name type="scientific">Cannabis sativa</name>
    <name type="common">Hemp</name>
    <name type="synonym">Marijuana</name>
    <dbReference type="NCBI Taxonomy" id="3483"/>
    <lineage>
        <taxon>Eukaryota</taxon>
        <taxon>Viridiplantae</taxon>
        <taxon>Streptophyta</taxon>
        <taxon>Embryophyta</taxon>
        <taxon>Tracheophyta</taxon>
        <taxon>Spermatophyta</taxon>
        <taxon>Magnoliopsida</taxon>
        <taxon>eudicotyledons</taxon>
        <taxon>Gunneridae</taxon>
        <taxon>Pentapetalae</taxon>
        <taxon>rosids</taxon>
        <taxon>fabids</taxon>
        <taxon>Rosales</taxon>
        <taxon>Cannabaceae</taxon>
        <taxon>Cannabis</taxon>
    </lineage>
</organism>
<reference evidence="2 3" key="1">
    <citation type="journal article" date="2020" name="bioRxiv">
        <title>Sequence and annotation of 42 cannabis genomes reveals extensive copy number variation in cannabinoid synthesis and pathogen resistance genes.</title>
        <authorList>
            <person name="Mckernan K.J."/>
            <person name="Helbert Y."/>
            <person name="Kane L.T."/>
            <person name="Ebling H."/>
            <person name="Zhang L."/>
            <person name="Liu B."/>
            <person name="Eaton Z."/>
            <person name="Mclaughlin S."/>
            <person name="Kingan S."/>
            <person name="Baybayan P."/>
            <person name="Concepcion G."/>
            <person name="Jordan M."/>
            <person name="Riva A."/>
            <person name="Barbazuk W."/>
            <person name="Harkins T."/>
        </authorList>
    </citation>
    <scope>NUCLEOTIDE SEQUENCE [LARGE SCALE GENOMIC DNA]</scope>
    <source>
        <strain evidence="3">cv. Jamaican Lion 4</strain>
        <tissue evidence="2">Leaf</tissue>
    </source>
</reference>
<dbReference type="Gene3D" id="3.40.50.1820">
    <property type="entry name" value="alpha/beta hydrolase"/>
    <property type="match status" value="2"/>
</dbReference>
<keyword evidence="3" id="KW-1185">Reference proteome</keyword>
<dbReference type="EMBL" id="JAATIQ010000033">
    <property type="protein sequence ID" value="KAF4397640.1"/>
    <property type="molecule type" value="Genomic_DNA"/>
</dbReference>
<dbReference type="InterPro" id="IPR029058">
    <property type="entry name" value="AB_hydrolase_fold"/>
</dbReference>
<dbReference type="Pfam" id="PF00561">
    <property type="entry name" value="Abhydrolase_1"/>
    <property type="match status" value="1"/>
</dbReference>
<dbReference type="SUPFAM" id="SSF53474">
    <property type="entry name" value="alpha/beta-Hydrolases"/>
    <property type="match status" value="1"/>
</dbReference>
<dbReference type="AlphaFoldDB" id="A0A7J6HTF0"/>
<evidence type="ECO:0000313" key="3">
    <source>
        <dbReference type="Proteomes" id="UP000583929"/>
    </source>
</evidence>